<dbReference type="Gene3D" id="3.40.50.300">
    <property type="entry name" value="P-loop containing nucleotide triphosphate hydrolases"/>
    <property type="match status" value="4"/>
</dbReference>
<sequence length="1214" mass="131182">MSQLAVSDHTARQQAIAADPNLSVFVSANAGAGKTHVLTERVVRLLLAGFDPSKILCLTFTKAAAAEMANRVFHRLAAWAVMPEAELAGETSDLEGRAPDARRTAEARQLFARALETPGGLKIQTIHAFCEALLHQFPLEANVAGHFEVLDDAESSLMLAEVRRRLVTGAAALAGGREAAGDLREAFAEALSLGGEFGFDTLLGEIVQKRDDIRRHVDGRGGLGGALDFLARALGVDPQDDEASIAAGLGPVPGFDANYRRTLLELASASDKSTDTALAGRLAAFEIETDPLKALDILREMVATKTGGRRKPSSTATKAVTGKLPDFEERLALAQDHLDEAGDRLASLKLFRASRAALTIADALERDYALLKRRRGRLDFTDLIARAADLLTRSEAAAWVHYKLDQGIDHILVDEAQDTSPRQWQVIRQLVDEFFVGRSSHNRTRTVFAVGDEKQSIYSFQGASPHMFDLERRAVEARAAEAGLDFQRVALNQSFRTLGAVLQAVDDVFEDPQNREGLSTDGEKPVHTSARQDGEGLVEIWPTIRAESVTEPEDWLAPMDEEPKSSPAYRLARRIAETIEAWIGDPVSHKGRLRPLHAGDVIVLVRKRTSFVPAMAAALRDRNIPVAGADRITLTDHIAVQDLIALGKVAANFEDDLSLAALLKSPLFDFTDDELMALALSRTRYEHLSAGLRKLGGEEGAARIPDWFADGEASRRLLTKAKAAITRLDELRGRTGFQSVFAFYARILGPEGGRAKLMARLGRDTADVVDAFLDLALSEEASGVSGLDAFLADLEAAPPQIKREMEGGRGEVRIMTTHASKGLEAPVVFLVDPGSAPYHVSHGARLVRWEGMPGLVAGEAPGYLWNVSKALETRAVADLREREKRQAEEEYRRLLYVGMTRAAERLVICGMAGPKGPSEDAWRERVETALKAKAQEIPGEDGEIACWRIGSRRSDALAKEEGGSARAASRRLDLTELAPEDLPPRPLSPSSAGAAFDAEADEGPEDEEGEDGGEEMVESPVLGASASPGFAIRRGLLVHRLLQHLPTVAPDERAAIAAAYAARSLPEASPAHRAALLSSVAAVMDDPRFAAIFTEASRAEVSVAGTVRIGAAHYAVNGTIDRLAVTTDEVLIVDYKTNRPPPEELGQVPRAYIRQLAIYRALVAPIYPDKRVRAALLFTEGPHLIELEPEVMDAAMAGLANHSPQGGERGMASA</sequence>
<feature type="domain" description="UvrD-like helicase ATP-binding" evidence="17">
    <location>
        <begin position="7"/>
        <end position="498"/>
    </location>
</feature>
<keyword evidence="20" id="KW-1185">Reference proteome</keyword>
<evidence type="ECO:0000256" key="9">
    <source>
        <dbReference type="ARBA" id="ARBA00023204"/>
    </source>
</evidence>
<dbReference type="GO" id="GO:0043138">
    <property type="term" value="F:3'-5' DNA helicase activity"/>
    <property type="evidence" value="ECO:0007669"/>
    <property type="project" value="UniProtKB-EC"/>
</dbReference>
<evidence type="ECO:0000313" key="20">
    <source>
        <dbReference type="Proteomes" id="UP000264310"/>
    </source>
</evidence>
<keyword evidence="3" id="KW-0227">DNA damage</keyword>
<evidence type="ECO:0000256" key="14">
    <source>
        <dbReference type="ARBA" id="ARBA00048988"/>
    </source>
</evidence>
<dbReference type="GO" id="GO:0004527">
    <property type="term" value="F:exonuclease activity"/>
    <property type="evidence" value="ECO:0007669"/>
    <property type="project" value="UniProtKB-KW"/>
</dbReference>
<reference evidence="19 20" key="1">
    <citation type="submission" date="2018-08" db="EMBL/GenBank/DDBJ databases">
        <title>Fulvimarina sp. 85, whole genome shotgun sequence.</title>
        <authorList>
            <person name="Tuo L."/>
        </authorList>
    </citation>
    <scope>NUCLEOTIDE SEQUENCE [LARGE SCALE GENOMIC DNA]</scope>
    <source>
        <strain evidence="19 20">85</strain>
    </source>
</reference>
<dbReference type="PANTHER" id="PTHR11070:SF2">
    <property type="entry name" value="ATP-DEPENDENT DNA HELICASE SRS2"/>
    <property type="match status" value="1"/>
</dbReference>
<evidence type="ECO:0000256" key="15">
    <source>
        <dbReference type="PROSITE-ProRule" id="PRU00560"/>
    </source>
</evidence>
<gene>
    <name evidence="19" type="primary">addA</name>
    <name evidence="19" type="ORF">DYI37_17935</name>
</gene>
<feature type="binding site" evidence="15">
    <location>
        <begin position="28"/>
        <end position="35"/>
    </location>
    <ligand>
        <name>ATP</name>
        <dbReference type="ChEBI" id="CHEBI:30616"/>
    </ligand>
</feature>
<organism evidence="19 20">
    <name type="scientific">Fulvimarina endophytica</name>
    <dbReference type="NCBI Taxonomy" id="2293836"/>
    <lineage>
        <taxon>Bacteria</taxon>
        <taxon>Pseudomonadati</taxon>
        <taxon>Pseudomonadota</taxon>
        <taxon>Alphaproteobacteria</taxon>
        <taxon>Hyphomicrobiales</taxon>
        <taxon>Aurantimonadaceae</taxon>
        <taxon>Fulvimarina</taxon>
    </lineage>
</organism>
<dbReference type="Gene3D" id="1.10.486.10">
    <property type="entry name" value="PCRA, domain 4"/>
    <property type="match status" value="1"/>
</dbReference>
<feature type="compositionally biased region" description="Basic and acidic residues" evidence="16">
    <location>
        <begin position="521"/>
        <end position="531"/>
    </location>
</feature>
<evidence type="ECO:0000259" key="18">
    <source>
        <dbReference type="PROSITE" id="PS51217"/>
    </source>
</evidence>
<dbReference type="PROSITE" id="PS51217">
    <property type="entry name" value="UVRD_HELICASE_CTER"/>
    <property type="match status" value="1"/>
</dbReference>
<evidence type="ECO:0000256" key="1">
    <source>
        <dbReference type="ARBA" id="ARBA00022722"/>
    </source>
</evidence>
<dbReference type="Pfam" id="PF00580">
    <property type="entry name" value="UvrD-helicase"/>
    <property type="match status" value="1"/>
</dbReference>
<dbReference type="InterPro" id="IPR011604">
    <property type="entry name" value="PDDEXK-like_dom_sf"/>
</dbReference>
<keyword evidence="2 15" id="KW-0547">Nucleotide-binding</keyword>
<evidence type="ECO:0000256" key="10">
    <source>
        <dbReference type="ARBA" id="ARBA00023235"/>
    </source>
</evidence>
<dbReference type="Proteomes" id="UP000264310">
    <property type="component" value="Unassembled WGS sequence"/>
</dbReference>
<feature type="region of interest" description="Disordered" evidence="16">
    <location>
        <begin position="958"/>
        <end position="1017"/>
    </location>
</feature>
<keyword evidence="7 15" id="KW-0067">ATP-binding</keyword>
<dbReference type="Pfam" id="PF13361">
    <property type="entry name" value="UvrD_C"/>
    <property type="match status" value="1"/>
</dbReference>
<dbReference type="EMBL" id="QURL01000009">
    <property type="protein sequence ID" value="RFC62121.1"/>
    <property type="molecule type" value="Genomic_DNA"/>
</dbReference>
<evidence type="ECO:0000256" key="16">
    <source>
        <dbReference type="SAM" id="MobiDB-lite"/>
    </source>
</evidence>
<comment type="catalytic activity">
    <reaction evidence="14">
        <text>ATP + H2O = ADP + phosphate + H(+)</text>
        <dbReference type="Rhea" id="RHEA:13065"/>
        <dbReference type="ChEBI" id="CHEBI:15377"/>
        <dbReference type="ChEBI" id="CHEBI:15378"/>
        <dbReference type="ChEBI" id="CHEBI:30616"/>
        <dbReference type="ChEBI" id="CHEBI:43474"/>
        <dbReference type="ChEBI" id="CHEBI:456216"/>
        <dbReference type="EC" id="5.6.2.4"/>
    </reaction>
</comment>
<protein>
    <recommendedName>
        <fullName evidence="12">DNA 3'-5' helicase</fullName>
        <ecNumber evidence="12">5.6.2.4</ecNumber>
    </recommendedName>
    <alternativeName>
        <fullName evidence="13">DNA 3'-5' helicase II</fullName>
    </alternativeName>
</protein>
<dbReference type="Gene3D" id="3.90.320.10">
    <property type="match status" value="1"/>
</dbReference>
<comment type="caution">
    <text evidence="19">The sequence shown here is derived from an EMBL/GenBank/DDBJ whole genome shotgun (WGS) entry which is preliminary data.</text>
</comment>
<evidence type="ECO:0000259" key="17">
    <source>
        <dbReference type="PROSITE" id="PS51198"/>
    </source>
</evidence>
<evidence type="ECO:0000256" key="13">
    <source>
        <dbReference type="ARBA" id="ARBA00034923"/>
    </source>
</evidence>
<evidence type="ECO:0000256" key="2">
    <source>
        <dbReference type="ARBA" id="ARBA00022741"/>
    </source>
</evidence>
<evidence type="ECO:0000256" key="8">
    <source>
        <dbReference type="ARBA" id="ARBA00023125"/>
    </source>
</evidence>
<proteinExistence type="predicted"/>
<keyword evidence="6" id="KW-0269">Exonuclease</keyword>
<dbReference type="PANTHER" id="PTHR11070">
    <property type="entry name" value="UVRD / RECB / PCRA DNA HELICASE FAMILY MEMBER"/>
    <property type="match status" value="1"/>
</dbReference>
<dbReference type="PROSITE" id="PS51198">
    <property type="entry name" value="UVRD_HELICASE_ATP_BIND"/>
    <property type="match status" value="1"/>
</dbReference>
<dbReference type="InterPro" id="IPR011335">
    <property type="entry name" value="Restrct_endonuc-II-like"/>
</dbReference>
<evidence type="ECO:0000256" key="5">
    <source>
        <dbReference type="ARBA" id="ARBA00022806"/>
    </source>
</evidence>
<dbReference type="InterPro" id="IPR014151">
    <property type="entry name" value="DNA_helicase_AddA"/>
</dbReference>
<dbReference type="RefSeq" id="WP_116684649.1">
    <property type="nucleotide sequence ID" value="NZ_QURL01000009.1"/>
</dbReference>
<evidence type="ECO:0000256" key="12">
    <source>
        <dbReference type="ARBA" id="ARBA00034808"/>
    </source>
</evidence>
<keyword evidence="8" id="KW-0238">DNA-binding</keyword>
<feature type="compositionally biased region" description="Acidic residues" evidence="16">
    <location>
        <begin position="998"/>
        <end position="1017"/>
    </location>
</feature>
<comment type="catalytic activity">
    <reaction evidence="11">
        <text>Couples ATP hydrolysis with the unwinding of duplex DNA by translocating in the 3'-5' direction.</text>
        <dbReference type="EC" id="5.6.2.4"/>
    </reaction>
</comment>
<dbReference type="GO" id="GO:0005524">
    <property type="term" value="F:ATP binding"/>
    <property type="evidence" value="ECO:0007669"/>
    <property type="project" value="UniProtKB-UniRule"/>
</dbReference>
<dbReference type="InterPro" id="IPR027417">
    <property type="entry name" value="P-loop_NTPase"/>
</dbReference>
<keyword evidence="9" id="KW-0234">DNA repair</keyword>
<evidence type="ECO:0000256" key="6">
    <source>
        <dbReference type="ARBA" id="ARBA00022839"/>
    </source>
</evidence>
<keyword evidence="10" id="KW-0413">Isomerase</keyword>
<keyword evidence="5 15" id="KW-0347">Helicase</keyword>
<dbReference type="SUPFAM" id="SSF52980">
    <property type="entry name" value="Restriction endonuclease-like"/>
    <property type="match status" value="1"/>
</dbReference>
<dbReference type="Pfam" id="PF12705">
    <property type="entry name" value="PDDEXK_1"/>
    <property type="match status" value="1"/>
</dbReference>
<dbReference type="GO" id="GO:0000725">
    <property type="term" value="P:recombinational repair"/>
    <property type="evidence" value="ECO:0007669"/>
    <property type="project" value="TreeGrafter"/>
</dbReference>
<dbReference type="InterPro" id="IPR014016">
    <property type="entry name" value="UvrD-like_ATP-bd"/>
</dbReference>
<dbReference type="InterPro" id="IPR014017">
    <property type="entry name" value="DNA_helicase_UvrD-like_C"/>
</dbReference>
<feature type="domain" description="UvrD-like helicase C-terminal" evidence="18">
    <location>
        <begin position="528"/>
        <end position="822"/>
    </location>
</feature>
<dbReference type="OrthoDB" id="9810135at2"/>
<keyword evidence="4 15" id="KW-0378">Hydrolase</keyword>
<dbReference type="GO" id="GO:0003677">
    <property type="term" value="F:DNA binding"/>
    <property type="evidence" value="ECO:0007669"/>
    <property type="project" value="UniProtKB-KW"/>
</dbReference>
<name>A0A371WYQ4_9HYPH</name>
<keyword evidence="1" id="KW-0540">Nuclease</keyword>
<evidence type="ECO:0000256" key="4">
    <source>
        <dbReference type="ARBA" id="ARBA00022801"/>
    </source>
</evidence>
<dbReference type="GO" id="GO:0005829">
    <property type="term" value="C:cytosol"/>
    <property type="evidence" value="ECO:0007669"/>
    <property type="project" value="TreeGrafter"/>
</dbReference>
<dbReference type="InterPro" id="IPR000212">
    <property type="entry name" value="DNA_helicase_UvrD/REP"/>
</dbReference>
<evidence type="ECO:0000313" key="19">
    <source>
        <dbReference type="EMBL" id="RFC62121.1"/>
    </source>
</evidence>
<dbReference type="AlphaFoldDB" id="A0A371WYQ4"/>
<evidence type="ECO:0000256" key="3">
    <source>
        <dbReference type="ARBA" id="ARBA00022763"/>
    </source>
</evidence>
<dbReference type="InterPro" id="IPR038726">
    <property type="entry name" value="PDDEXK_AddAB-type"/>
</dbReference>
<evidence type="ECO:0000256" key="11">
    <source>
        <dbReference type="ARBA" id="ARBA00034617"/>
    </source>
</evidence>
<feature type="region of interest" description="Disordered" evidence="16">
    <location>
        <begin position="512"/>
        <end position="531"/>
    </location>
</feature>
<dbReference type="SUPFAM" id="SSF52540">
    <property type="entry name" value="P-loop containing nucleoside triphosphate hydrolases"/>
    <property type="match status" value="1"/>
</dbReference>
<dbReference type="NCBIfam" id="TIGR02784">
    <property type="entry name" value="addA_alphas"/>
    <property type="match status" value="1"/>
</dbReference>
<dbReference type="EC" id="5.6.2.4" evidence="12"/>
<accession>A0A371WYQ4</accession>
<evidence type="ECO:0000256" key="7">
    <source>
        <dbReference type="ARBA" id="ARBA00022840"/>
    </source>
</evidence>
<dbReference type="GO" id="GO:0033202">
    <property type="term" value="C:DNA helicase complex"/>
    <property type="evidence" value="ECO:0007669"/>
    <property type="project" value="TreeGrafter"/>
</dbReference>